<sequence>MDHCTHHWLAALGLAMTVSGCHESPQTPPATDRCAELDVPRLFVEKCSTAACHEGADPAAGLDLVGADLERRIVLQPATQCGGPIADPSDPESSVLIEKLRPDPGCGVAMPLGSEPLPEQDVQCIVEWISGLEYTPTEDNGSTSSGGEPETDTDTDAVPPPPTTCAPGETRECYSGLPETQGLGNCKAGVQSCLDDSSWGPCEGEVAPLGENCLTPEDENCDGATPACAETWAIGYQNVGNQQARAVAVDRTNDDVIVAGDFEGTVGLGDGVHASVNGKHDIFLARYDKFGNSLWTHVFGDSSNQYVGDVVVDAAGNIVLVGRAFGIVDFGGGPLDARGTDDIFVARFDGGGNHLWSTMVGGIDPERSERVAVDPAGNVYVTGTLTSDAIFGETEFMSRGLRDLFVMKLAGAGGDIEWVERIGGPGDDYGWGVAADDSGVYFTGYFSETVDFGGADLQAVGETDVIVGKYGPDGAPLWAHSAGGAGSDRGYDIALAGNGEVVITGAFSGALDFGGKTDQLASAGARDIFLARFTPEGAAVWAFGYGDELDQFENVYETNTWPGLAIGVDGTIFLAGSLAGAARFGDAGDTVSAGKSDVYLARFDASGNNLSARRWGGSGTEIALGVDADSAGHPLVVGRYFASKLDLDPAGELRGYGNSDGYIAKFPAL</sequence>
<gene>
    <name evidence="2" type="ORF">O0S08_46630</name>
</gene>
<proteinExistence type="predicted"/>
<evidence type="ECO:0000313" key="2">
    <source>
        <dbReference type="EMBL" id="WAS93665.1"/>
    </source>
</evidence>
<keyword evidence="3" id="KW-1185">Reference proteome</keyword>
<feature type="region of interest" description="Disordered" evidence="1">
    <location>
        <begin position="135"/>
        <end position="160"/>
    </location>
</feature>
<dbReference type="EMBL" id="CP114040">
    <property type="protein sequence ID" value="WAS93665.1"/>
    <property type="molecule type" value="Genomic_DNA"/>
</dbReference>
<reference evidence="2" key="1">
    <citation type="submission" date="2022-11" db="EMBL/GenBank/DDBJ databases">
        <title>Minimal conservation of predation-associated metabolite biosynthetic gene clusters underscores biosynthetic potential of Myxococcota including descriptions for ten novel species: Archangium lansinium sp. nov., Myxococcus landrumus sp. nov., Nannocystis bai.</title>
        <authorList>
            <person name="Ahearne A."/>
            <person name="Stevens C."/>
            <person name="Dowd S."/>
        </authorList>
    </citation>
    <scope>NUCLEOTIDE SEQUENCE</scope>
    <source>
        <strain evidence="2">Fl3</strain>
    </source>
</reference>
<dbReference type="RefSeq" id="WP_269036008.1">
    <property type="nucleotide sequence ID" value="NZ_CP114040.1"/>
</dbReference>
<dbReference type="Gene3D" id="2.80.10.50">
    <property type="match status" value="1"/>
</dbReference>
<evidence type="ECO:0000256" key="1">
    <source>
        <dbReference type="SAM" id="MobiDB-lite"/>
    </source>
</evidence>
<dbReference type="PANTHER" id="PTHR35580:SF1">
    <property type="entry name" value="PHYTASE-LIKE DOMAIN-CONTAINING PROTEIN"/>
    <property type="match status" value="1"/>
</dbReference>
<accession>A0ABY7H3J2</accession>
<evidence type="ECO:0000313" key="3">
    <source>
        <dbReference type="Proteomes" id="UP001164459"/>
    </source>
</evidence>
<protein>
    <submittedName>
        <fullName evidence="2">Nucleotide-binding protein</fullName>
    </submittedName>
</protein>
<name>A0ABY7H3J2_9BACT</name>
<organism evidence="2 3">
    <name type="scientific">Nannocystis punicea</name>
    <dbReference type="NCBI Taxonomy" id="2995304"/>
    <lineage>
        <taxon>Bacteria</taxon>
        <taxon>Pseudomonadati</taxon>
        <taxon>Myxococcota</taxon>
        <taxon>Polyangia</taxon>
        <taxon>Nannocystales</taxon>
        <taxon>Nannocystaceae</taxon>
        <taxon>Nannocystis</taxon>
    </lineage>
</organism>
<dbReference type="PANTHER" id="PTHR35580">
    <property type="entry name" value="CELL SURFACE GLYCOPROTEIN (S-LAYER PROTEIN)-LIKE PROTEIN"/>
    <property type="match status" value="1"/>
</dbReference>
<dbReference type="InterPro" id="IPR052918">
    <property type="entry name" value="Motility_Chemotaxis_Reg"/>
</dbReference>
<dbReference type="SUPFAM" id="SSF63829">
    <property type="entry name" value="Calcium-dependent phosphotriesterase"/>
    <property type="match status" value="1"/>
</dbReference>
<feature type="compositionally biased region" description="Polar residues" evidence="1">
    <location>
        <begin position="137"/>
        <end position="146"/>
    </location>
</feature>
<dbReference type="Proteomes" id="UP001164459">
    <property type="component" value="Chromosome"/>
</dbReference>